<feature type="binding site" evidence="9">
    <location>
        <position position="9"/>
    </location>
    <ligand>
        <name>Mg(2+)</name>
        <dbReference type="ChEBI" id="CHEBI:18420"/>
    </ligand>
</feature>
<evidence type="ECO:0000256" key="4">
    <source>
        <dbReference type="ARBA" id="ARBA00022723"/>
    </source>
</evidence>
<evidence type="ECO:0000256" key="10">
    <source>
        <dbReference type="RuleBase" id="RU003835"/>
    </source>
</evidence>
<dbReference type="SUPFAM" id="SSF53067">
    <property type="entry name" value="Actin-like ATPase domain"/>
    <property type="match status" value="2"/>
</dbReference>
<dbReference type="GO" id="GO:0000287">
    <property type="term" value="F:magnesium ion binding"/>
    <property type="evidence" value="ECO:0007669"/>
    <property type="project" value="UniProtKB-UniRule"/>
</dbReference>
<feature type="binding site" evidence="9">
    <location>
        <position position="86"/>
    </location>
    <ligand>
        <name>substrate</name>
    </ligand>
</feature>
<feature type="binding site" evidence="9">
    <location>
        <begin position="276"/>
        <end position="278"/>
    </location>
    <ligand>
        <name>ATP</name>
        <dbReference type="ChEBI" id="CHEBI:30616"/>
    </ligand>
</feature>
<dbReference type="AlphaFoldDB" id="A0AAE3HK80"/>
<organism evidence="12 13">
    <name type="scientific">Methylohalomonas lacus</name>
    <dbReference type="NCBI Taxonomy" id="398773"/>
    <lineage>
        <taxon>Bacteria</taxon>
        <taxon>Pseudomonadati</taxon>
        <taxon>Pseudomonadota</taxon>
        <taxon>Gammaproteobacteria</taxon>
        <taxon>Methylohalomonadales</taxon>
        <taxon>Methylohalomonadaceae</taxon>
        <taxon>Methylohalomonas</taxon>
    </lineage>
</organism>
<accession>A0AAE3HK80</accession>
<evidence type="ECO:0000256" key="8">
    <source>
        <dbReference type="ARBA" id="ARBA00022842"/>
    </source>
</evidence>
<dbReference type="GO" id="GO:0005829">
    <property type="term" value="C:cytosol"/>
    <property type="evidence" value="ECO:0007669"/>
    <property type="project" value="TreeGrafter"/>
</dbReference>
<dbReference type="EC" id="2.7.2.1" evidence="9"/>
<evidence type="ECO:0000256" key="1">
    <source>
        <dbReference type="ARBA" id="ARBA00008748"/>
    </source>
</evidence>
<gene>
    <name evidence="9" type="primary">ackA</name>
    <name evidence="12" type="ORF">J2T55_000722</name>
</gene>
<dbReference type="InterPro" id="IPR023865">
    <property type="entry name" value="Aliphatic_acid_kinase_CS"/>
</dbReference>
<evidence type="ECO:0000256" key="11">
    <source>
        <dbReference type="SAM" id="MobiDB-lite"/>
    </source>
</evidence>
<keyword evidence="7 9" id="KW-0067">ATP-binding</keyword>
<feature type="compositionally biased region" description="Basic and acidic residues" evidence="11">
    <location>
        <begin position="43"/>
        <end position="54"/>
    </location>
</feature>
<feature type="binding site" evidence="9">
    <location>
        <begin position="321"/>
        <end position="325"/>
    </location>
    <ligand>
        <name>ATP</name>
        <dbReference type="ChEBI" id="CHEBI:30616"/>
    </ligand>
</feature>
<dbReference type="NCBIfam" id="TIGR00016">
    <property type="entry name" value="ackA"/>
    <property type="match status" value="1"/>
</dbReference>
<comment type="caution">
    <text evidence="12">The sequence shown here is derived from an EMBL/GenBank/DDBJ whole genome shotgun (WGS) entry which is preliminary data.</text>
</comment>
<dbReference type="InterPro" id="IPR000890">
    <property type="entry name" value="Aliphatic_acid_kin_short-chain"/>
</dbReference>
<reference evidence="12" key="1">
    <citation type="submission" date="2022-08" db="EMBL/GenBank/DDBJ databases">
        <title>Genomic Encyclopedia of Type Strains, Phase III (KMG-III): the genomes of soil and plant-associated and newly described type strains.</title>
        <authorList>
            <person name="Whitman W."/>
        </authorList>
    </citation>
    <scope>NUCLEOTIDE SEQUENCE</scope>
    <source>
        <strain evidence="12">HMT 1</strain>
    </source>
</reference>
<comment type="cofactor">
    <cofactor evidence="9">
        <name>Mg(2+)</name>
        <dbReference type="ChEBI" id="CHEBI:18420"/>
    </cofactor>
    <cofactor evidence="9">
        <name>Mn(2+)</name>
        <dbReference type="ChEBI" id="CHEBI:29035"/>
    </cofactor>
    <text evidence="9">Mg(2+). Can also accept Mn(2+).</text>
</comment>
<dbReference type="Pfam" id="PF00871">
    <property type="entry name" value="Acetate_kinase"/>
    <property type="match status" value="1"/>
</dbReference>
<evidence type="ECO:0000256" key="6">
    <source>
        <dbReference type="ARBA" id="ARBA00022777"/>
    </source>
</evidence>
<dbReference type="Proteomes" id="UP001204445">
    <property type="component" value="Unassembled WGS sequence"/>
</dbReference>
<keyword evidence="8 9" id="KW-0460">Magnesium</keyword>
<feature type="region of interest" description="Disordered" evidence="11">
    <location>
        <begin position="35"/>
        <end position="54"/>
    </location>
</feature>
<comment type="function">
    <text evidence="9">Catalyzes the formation of acetyl phosphate from acetate and ATP. Can also catalyze the reverse reaction.</text>
</comment>
<comment type="catalytic activity">
    <reaction evidence="9">
        <text>acetate + ATP = acetyl phosphate + ADP</text>
        <dbReference type="Rhea" id="RHEA:11352"/>
        <dbReference type="ChEBI" id="CHEBI:22191"/>
        <dbReference type="ChEBI" id="CHEBI:30089"/>
        <dbReference type="ChEBI" id="CHEBI:30616"/>
        <dbReference type="ChEBI" id="CHEBI:456216"/>
        <dbReference type="EC" id="2.7.2.1"/>
    </reaction>
</comment>
<protein>
    <recommendedName>
        <fullName evidence="9">Acetate kinase</fullName>
        <ecNumber evidence="9">2.7.2.1</ecNumber>
    </recommendedName>
    <alternativeName>
        <fullName evidence="9">Acetokinase</fullName>
    </alternativeName>
</protein>
<comment type="subcellular location">
    <subcellularLocation>
        <location evidence="9">Cytoplasm</location>
    </subcellularLocation>
</comment>
<dbReference type="GO" id="GO:0008776">
    <property type="term" value="F:acetate kinase activity"/>
    <property type="evidence" value="ECO:0007669"/>
    <property type="project" value="UniProtKB-UniRule"/>
</dbReference>
<dbReference type="InterPro" id="IPR004372">
    <property type="entry name" value="Ac/propionate_kinase"/>
</dbReference>
<dbReference type="PANTHER" id="PTHR21060:SF21">
    <property type="entry name" value="ACETATE KINASE"/>
    <property type="match status" value="1"/>
</dbReference>
<dbReference type="Gene3D" id="3.30.420.40">
    <property type="match status" value="2"/>
</dbReference>
<comment type="similarity">
    <text evidence="1 9 10">Belongs to the acetokinase family.</text>
</comment>
<sequence length="395" mass="42587">MNRPILVINSGSSSIKYCLYSTDLKCLDRGQIDRLGGQPTLTSRRDGEAHSRELHAGTSHAQALEQLLDELMASEAQTDHLAVGHRVVHGGSDFSAPVTIDDSVLQRLQAIVPLAPLHQPYNLAAIGAIRDIYPDTPQVACFDTAFHANIGKPATQFGLPARYHDAGVRRYGFHGLSYEYIATRLADTDPQLAAGRVIAAHLGNGASLCALHGGQSVDTSMGFSTLEGLMMGTRCGRLDPGALLYMQASMGMDVEAVTALLYHESGLKGVSGISHDMRDLETSDAPQTREAIDLYVYRILAELGALAVGLQGIDGLVFTGGIGENSAHIRRRVSECLGWLGAELDEAANERNARVISTAGSRIKLCVIPTDEEGMIARHTRERLNHPEELKDTRT</sequence>
<dbReference type="InterPro" id="IPR043129">
    <property type="entry name" value="ATPase_NBD"/>
</dbReference>
<evidence type="ECO:0000256" key="7">
    <source>
        <dbReference type="ARBA" id="ARBA00022840"/>
    </source>
</evidence>
<evidence type="ECO:0000256" key="2">
    <source>
        <dbReference type="ARBA" id="ARBA00022490"/>
    </source>
</evidence>
<keyword evidence="3 9" id="KW-0808">Transferase</keyword>
<dbReference type="PROSITE" id="PS01076">
    <property type="entry name" value="ACETATE_KINASE_2"/>
    <property type="match status" value="1"/>
</dbReference>
<evidence type="ECO:0000256" key="3">
    <source>
        <dbReference type="ARBA" id="ARBA00022679"/>
    </source>
</evidence>
<feature type="site" description="Transition state stabilizer" evidence="9">
    <location>
        <position position="234"/>
    </location>
</feature>
<dbReference type="GO" id="GO:0005524">
    <property type="term" value="F:ATP binding"/>
    <property type="evidence" value="ECO:0007669"/>
    <property type="project" value="UniProtKB-KW"/>
</dbReference>
<feature type="site" description="Transition state stabilizer" evidence="9">
    <location>
        <position position="174"/>
    </location>
</feature>
<dbReference type="RefSeq" id="WP_259054282.1">
    <property type="nucleotide sequence ID" value="NZ_JANUCT010000004.1"/>
</dbReference>
<dbReference type="PRINTS" id="PR00471">
    <property type="entry name" value="ACETATEKNASE"/>
</dbReference>
<keyword evidence="4 9" id="KW-0479">Metal-binding</keyword>
<feature type="binding site" evidence="9">
    <location>
        <position position="16"/>
    </location>
    <ligand>
        <name>ATP</name>
        <dbReference type="ChEBI" id="CHEBI:30616"/>
    </ligand>
</feature>
<feature type="active site" description="Proton donor/acceptor" evidence="9">
    <location>
        <position position="143"/>
    </location>
</feature>
<keyword evidence="13" id="KW-1185">Reference proteome</keyword>
<keyword evidence="2 9" id="KW-0963">Cytoplasm</keyword>
<dbReference type="PANTHER" id="PTHR21060">
    <property type="entry name" value="ACETATE KINASE"/>
    <property type="match status" value="1"/>
</dbReference>
<evidence type="ECO:0000256" key="5">
    <source>
        <dbReference type="ARBA" id="ARBA00022741"/>
    </source>
</evidence>
<dbReference type="PROSITE" id="PS01075">
    <property type="entry name" value="ACETATE_KINASE_1"/>
    <property type="match status" value="1"/>
</dbReference>
<evidence type="ECO:0000313" key="12">
    <source>
        <dbReference type="EMBL" id="MCS3902718.1"/>
    </source>
</evidence>
<comment type="pathway">
    <text evidence="9">Metabolic intermediate biosynthesis; acetyl-CoA biosynthesis; acetyl-CoA from acetate: step 1/2.</text>
</comment>
<keyword evidence="5 9" id="KW-0547">Nucleotide-binding</keyword>
<feature type="binding site" evidence="9">
    <location>
        <position position="372"/>
    </location>
    <ligand>
        <name>Mg(2+)</name>
        <dbReference type="ChEBI" id="CHEBI:18420"/>
    </ligand>
</feature>
<comment type="subunit">
    <text evidence="9">Homodimer.</text>
</comment>
<proteinExistence type="inferred from homology"/>
<keyword evidence="6 9" id="KW-0418">Kinase</keyword>
<feature type="binding site" evidence="9">
    <location>
        <begin position="201"/>
        <end position="205"/>
    </location>
    <ligand>
        <name>ATP</name>
        <dbReference type="ChEBI" id="CHEBI:30616"/>
    </ligand>
</feature>
<evidence type="ECO:0000313" key="13">
    <source>
        <dbReference type="Proteomes" id="UP001204445"/>
    </source>
</evidence>
<evidence type="ECO:0000256" key="9">
    <source>
        <dbReference type="HAMAP-Rule" id="MF_00020"/>
    </source>
</evidence>
<dbReference type="EMBL" id="JANUCT010000004">
    <property type="protein sequence ID" value="MCS3902718.1"/>
    <property type="molecule type" value="Genomic_DNA"/>
</dbReference>
<name>A0AAE3HK80_9GAMM</name>
<dbReference type="PIRSF" id="PIRSF000722">
    <property type="entry name" value="Acetate_prop_kin"/>
    <property type="match status" value="1"/>
</dbReference>
<dbReference type="HAMAP" id="MF_00020">
    <property type="entry name" value="Acetate_kinase"/>
    <property type="match status" value="1"/>
</dbReference>
<dbReference type="GO" id="GO:0006083">
    <property type="term" value="P:acetate metabolic process"/>
    <property type="evidence" value="ECO:0007669"/>
    <property type="project" value="TreeGrafter"/>
</dbReference>
<dbReference type="GO" id="GO:0006085">
    <property type="term" value="P:acetyl-CoA biosynthetic process"/>
    <property type="evidence" value="ECO:0007669"/>
    <property type="project" value="UniProtKB-UniRule"/>
</dbReference>